<evidence type="ECO:0000313" key="2">
    <source>
        <dbReference type="Proteomes" id="UP000050867"/>
    </source>
</evidence>
<reference evidence="1 2" key="1">
    <citation type="submission" date="2015-10" db="EMBL/GenBank/DDBJ databases">
        <title>Draft genome sequence of pyrrolomycin-producing Streptomyces vitaminophilus.</title>
        <authorList>
            <person name="Graham D.E."/>
            <person name="Mahan K.M."/>
            <person name="Klingeman D.M."/>
            <person name="Hettich R.L."/>
            <person name="Parry R.J."/>
        </authorList>
    </citation>
    <scope>NUCLEOTIDE SEQUENCE [LARGE SCALE GENOMIC DNA]</scope>
    <source>
        <strain evidence="1 2">ATCC 31673</strain>
    </source>
</reference>
<evidence type="ECO:0008006" key="3">
    <source>
        <dbReference type="Google" id="ProtNLM"/>
    </source>
</evidence>
<dbReference type="AlphaFoldDB" id="A0A0T6LU04"/>
<dbReference type="OrthoDB" id="5179393at2"/>
<accession>A0A0T6LU04</accession>
<name>A0A0T6LU04_WENVI</name>
<proteinExistence type="predicted"/>
<dbReference type="InterPro" id="IPR040701">
    <property type="entry name" value="Bact_RF_family2"/>
</dbReference>
<dbReference type="STRING" id="76728.AQ490_20205"/>
<dbReference type="RefSeq" id="WP_018382930.1">
    <property type="nucleotide sequence ID" value="NZ_LLZU01000011.1"/>
</dbReference>
<evidence type="ECO:0000313" key="1">
    <source>
        <dbReference type="EMBL" id="KRV49639.1"/>
    </source>
</evidence>
<sequence length="372" mass="41573">MELSSLKPLFDRPGPWASVYLDTARETEDGRRLFELRTRAVSDQLASLGADERTRQAVVRALRREPVSGTPPGRALFAKDGEVVAELPLNRSPALVDTHWSTLPHLGPLVDLIGDEPRLLVAHVDRRGARFELRTSLGHEPLGESRGERFPVHRTGRADWSSKHYDYKVEDRWDRTARTVAERVNELCGEADADLVVLAGDPRERRAVHDRLDELLPDALETGPEPRPEELDDLRRHWRQSRLATALDRFWAGRHLPAEEQRRPGMGPGAAAEGIRAVVLAARRRQLETLLVRPDALDGEAELWIGPDPEHVGLRPDEVEEMGVERPEPVDARDALLRSVTASDAEVLVLPDDATAPADGIGAVLRWTDRSR</sequence>
<comment type="caution">
    <text evidence="1">The sequence shown here is derived from an EMBL/GenBank/DDBJ whole genome shotgun (WGS) entry which is preliminary data.</text>
</comment>
<dbReference type="EMBL" id="LLZU01000011">
    <property type="protein sequence ID" value="KRV49639.1"/>
    <property type="molecule type" value="Genomic_DNA"/>
</dbReference>
<keyword evidence="2" id="KW-1185">Reference proteome</keyword>
<dbReference type="Pfam" id="PF18844">
    <property type="entry name" value="baeRF_family2"/>
    <property type="match status" value="1"/>
</dbReference>
<protein>
    <recommendedName>
        <fullName evidence="3">Peptide chain release factor 1</fullName>
    </recommendedName>
</protein>
<dbReference type="eggNOG" id="COG1503">
    <property type="taxonomic scope" value="Bacteria"/>
</dbReference>
<organism evidence="1 2">
    <name type="scientific">Wenjunlia vitaminophila</name>
    <name type="common">Streptomyces vitaminophilus</name>
    <dbReference type="NCBI Taxonomy" id="76728"/>
    <lineage>
        <taxon>Bacteria</taxon>
        <taxon>Bacillati</taxon>
        <taxon>Actinomycetota</taxon>
        <taxon>Actinomycetes</taxon>
        <taxon>Kitasatosporales</taxon>
        <taxon>Streptomycetaceae</taxon>
        <taxon>Wenjunlia</taxon>
    </lineage>
</organism>
<dbReference type="Proteomes" id="UP000050867">
    <property type="component" value="Unassembled WGS sequence"/>
</dbReference>
<gene>
    <name evidence="1" type="ORF">AQ490_20205</name>
</gene>